<dbReference type="InterPro" id="IPR026870">
    <property type="entry name" value="Zinc_ribbon_dom"/>
</dbReference>
<sequence>MFCVKCGTQLPDGASFCSNCGHKIVDSLSDNVLDNQNSKNEYLKKEIETNNSTTEYSKERNIKEDITRDNNQYFDESRDLSSLDVSEDWKKIFEIFDQINVYKDGYFFNKALRKVKYFQRLKVAFCFWAFIFGPFYYFVKKMWLKGFLYSILISFFLLPIDILEIFDIYTLPSKVERLLYIIPSAFFASFAKYDYYLYKRYDIKYIRGFPDIFKKAWFTLLLYVAYILILFGSVFYVGQSSSDDSNFESYSSSSSESSVSRWFSSFSLFGPNIDKDFSLFSTDFNGVWANNSKKINVDLDNNFKGKVCHNGVCEEFKTKSGKNLSS</sequence>
<dbReference type="InterPro" id="IPR024399">
    <property type="entry name" value="DUF2628"/>
</dbReference>
<keyword evidence="1" id="KW-0472">Membrane</keyword>
<evidence type="ECO:0000313" key="4">
    <source>
        <dbReference type="Proteomes" id="UP000243374"/>
    </source>
</evidence>
<dbReference type="Proteomes" id="UP000243374">
    <property type="component" value="Unassembled WGS sequence"/>
</dbReference>
<feature type="transmembrane region" description="Helical" evidence="1">
    <location>
        <begin position="146"/>
        <end position="166"/>
    </location>
</feature>
<gene>
    <name evidence="3" type="ORF">SAMN04487865_10105</name>
</gene>
<feature type="transmembrane region" description="Helical" evidence="1">
    <location>
        <begin position="121"/>
        <end position="139"/>
    </location>
</feature>
<dbReference type="RefSeq" id="WP_074839752.1">
    <property type="nucleotide sequence ID" value="NZ_CP047056.1"/>
</dbReference>
<evidence type="ECO:0000256" key="1">
    <source>
        <dbReference type="SAM" id="Phobius"/>
    </source>
</evidence>
<feature type="transmembrane region" description="Helical" evidence="1">
    <location>
        <begin position="216"/>
        <end position="237"/>
    </location>
</feature>
<dbReference type="Pfam" id="PF13240">
    <property type="entry name" value="Zn_Ribbon_1"/>
    <property type="match status" value="1"/>
</dbReference>
<dbReference type="OrthoDB" id="7354757at2"/>
<keyword evidence="1" id="KW-0812">Transmembrane</keyword>
<dbReference type="EMBL" id="FOSF01000010">
    <property type="protein sequence ID" value="SFJ95976.1"/>
    <property type="molecule type" value="Genomic_DNA"/>
</dbReference>
<evidence type="ECO:0000259" key="2">
    <source>
        <dbReference type="Pfam" id="PF13240"/>
    </source>
</evidence>
<feature type="transmembrane region" description="Helical" evidence="1">
    <location>
        <begin position="178"/>
        <end position="195"/>
    </location>
</feature>
<feature type="domain" description="Zinc-ribbon" evidence="2">
    <location>
        <begin position="2"/>
        <end position="23"/>
    </location>
</feature>
<accession>A0A662Z7V5</accession>
<dbReference type="Pfam" id="PF10947">
    <property type="entry name" value="DUF2628"/>
    <property type="match status" value="1"/>
</dbReference>
<reference evidence="3 4" key="1">
    <citation type="submission" date="2016-10" db="EMBL/GenBank/DDBJ databases">
        <authorList>
            <person name="Varghese N."/>
            <person name="Submissions S."/>
        </authorList>
    </citation>
    <scope>NUCLEOTIDE SEQUENCE [LARGE SCALE GENOMIC DNA]</scope>
    <source>
        <strain evidence="3 4">22B</strain>
    </source>
</reference>
<name>A0A662Z7V5_9GAMM</name>
<protein>
    <recommendedName>
        <fullName evidence="2">Zinc-ribbon domain-containing protein</fullName>
    </recommendedName>
</protein>
<organism evidence="3 4">
    <name type="scientific">Succinivibrio dextrinosolvens</name>
    <dbReference type="NCBI Taxonomy" id="83771"/>
    <lineage>
        <taxon>Bacteria</taxon>
        <taxon>Pseudomonadati</taxon>
        <taxon>Pseudomonadota</taxon>
        <taxon>Gammaproteobacteria</taxon>
        <taxon>Aeromonadales</taxon>
        <taxon>Succinivibrionaceae</taxon>
        <taxon>Succinivibrio</taxon>
    </lineage>
</organism>
<evidence type="ECO:0000313" key="3">
    <source>
        <dbReference type="EMBL" id="SFJ95976.1"/>
    </source>
</evidence>
<proteinExistence type="predicted"/>
<keyword evidence="1" id="KW-1133">Transmembrane helix</keyword>
<keyword evidence="4" id="KW-1185">Reference proteome</keyword>
<dbReference type="AlphaFoldDB" id="A0A662Z7V5"/>